<dbReference type="OMA" id="RCKIIEF"/>
<organism evidence="3">
    <name type="scientific">Camponotus floridanus</name>
    <name type="common">Florida carpenter ant</name>
    <dbReference type="NCBI Taxonomy" id="104421"/>
    <lineage>
        <taxon>Eukaryota</taxon>
        <taxon>Metazoa</taxon>
        <taxon>Ecdysozoa</taxon>
        <taxon>Arthropoda</taxon>
        <taxon>Hexapoda</taxon>
        <taxon>Insecta</taxon>
        <taxon>Pterygota</taxon>
        <taxon>Neoptera</taxon>
        <taxon>Endopterygota</taxon>
        <taxon>Hymenoptera</taxon>
        <taxon>Apocrita</taxon>
        <taxon>Aculeata</taxon>
        <taxon>Formicoidea</taxon>
        <taxon>Formicidae</taxon>
        <taxon>Formicinae</taxon>
        <taxon>Camponotus</taxon>
    </lineage>
</organism>
<feature type="region of interest" description="Disordered" evidence="1">
    <location>
        <begin position="309"/>
        <end position="342"/>
    </location>
</feature>
<gene>
    <name evidence="2" type="ORF">EAG_08914</name>
</gene>
<dbReference type="AlphaFoldDB" id="E1ZWM3"/>
<protein>
    <submittedName>
        <fullName evidence="2">Uncharacterized protein</fullName>
    </submittedName>
</protein>
<name>E1ZWM3_CAMFO</name>
<evidence type="ECO:0000313" key="2">
    <source>
        <dbReference type="EMBL" id="EFN74460.1"/>
    </source>
</evidence>
<dbReference type="InParanoid" id="E1ZWM3"/>
<feature type="compositionally biased region" description="Basic and acidic residues" evidence="1">
    <location>
        <begin position="309"/>
        <end position="318"/>
    </location>
</feature>
<dbReference type="OrthoDB" id="7554243at2759"/>
<reference evidence="2 3" key="1">
    <citation type="journal article" date="2010" name="Science">
        <title>Genomic comparison of the ants Camponotus floridanus and Harpegnathos saltator.</title>
        <authorList>
            <person name="Bonasio R."/>
            <person name="Zhang G."/>
            <person name="Ye C."/>
            <person name="Mutti N.S."/>
            <person name="Fang X."/>
            <person name="Qin N."/>
            <person name="Donahue G."/>
            <person name="Yang P."/>
            <person name="Li Q."/>
            <person name="Li C."/>
            <person name="Zhang P."/>
            <person name="Huang Z."/>
            <person name="Berger S.L."/>
            <person name="Reinberg D."/>
            <person name="Wang J."/>
            <person name="Liebig J."/>
        </authorList>
    </citation>
    <scope>NUCLEOTIDE SEQUENCE [LARGE SCALE GENOMIC DNA]</scope>
    <source>
        <strain evidence="3">C129</strain>
    </source>
</reference>
<dbReference type="Proteomes" id="UP000000311">
    <property type="component" value="Unassembled WGS sequence"/>
</dbReference>
<keyword evidence="3" id="KW-1185">Reference proteome</keyword>
<evidence type="ECO:0000313" key="3">
    <source>
        <dbReference type="Proteomes" id="UP000000311"/>
    </source>
</evidence>
<feature type="compositionally biased region" description="Polar residues" evidence="1">
    <location>
        <begin position="319"/>
        <end position="331"/>
    </location>
</feature>
<proteinExistence type="predicted"/>
<accession>E1ZWM3</accession>
<sequence length="466" mass="54378">MDMDNQDDDPQFVKVLETCLKMVIAETKQQLDAKIKEIETQKTMIRTELDKRKQFKTKVTQMDKISVILNETLTILNVSIGETSETLEMVKANIDDQYKLNQMRIQEYQNIIAEYEETWNTYRTMYEEFPLAKTRNAVKNNLQKLKIEYMIMDYKKTEMMTIIKQRLHIDWIRTRCKIIEFTAVMVERLELEKKLMKLKILIWVISTYFSDNISVNTLILEELCINENTGESPEIIDVEAICEDNDFRRTAGKQSFQAEKSSNLKNTVVTEKMESNAALVVPDAEIRIEKEVNDVEMDNNINMKEIHQEEIQRQKSQESVKTQTSRCTNKNPSKHNASRNIQDEIQAKRIKFQRENSKDSNVVIAPQSSRNVKEVDLKSSSSVPKIVSVEPVHYNIVPPSKSVRQPSILSNMITLQRDYFINVKPEYRLARGISTQIRTETFSHFVFATKSPLLLARIKGRSHYQK</sequence>
<evidence type="ECO:0000256" key="1">
    <source>
        <dbReference type="SAM" id="MobiDB-lite"/>
    </source>
</evidence>
<dbReference type="EMBL" id="GL434853">
    <property type="protein sequence ID" value="EFN74460.1"/>
    <property type="molecule type" value="Genomic_DNA"/>
</dbReference>